<organism evidence="2 3">
    <name type="scientific">Claviceps aff. purpurea</name>
    <dbReference type="NCBI Taxonomy" id="1967640"/>
    <lineage>
        <taxon>Eukaryota</taxon>
        <taxon>Fungi</taxon>
        <taxon>Dikarya</taxon>
        <taxon>Ascomycota</taxon>
        <taxon>Pezizomycotina</taxon>
        <taxon>Sordariomycetes</taxon>
        <taxon>Hypocreomycetidae</taxon>
        <taxon>Hypocreales</taxon>
        <taxon>Clavicipitaceae</taxon>
        <taxon>Claviceps</taxon>
    </lineage>
</organism>
<dbReference type="InterPro" id="IPR050587">
    <property type="entry name" value="GNT1/Glycosyltrans_8"/>
</dbReference>
<evidence type="ECO:0000313" key="3">
    <source>
        <dbReference type="Proteomes" id="UP000707071"/>
    </source>
</evidence>
<keyword evidence="3" id="KW-1185">Reference proteome</keyword>
<evidence type="ECO:0000256" key="1">
    <source>
        <dbReference type="SAM" id="Phobius"/>
    </source>
</evidence>
<gene>
    <name evidence="2" type="ORF">E4U09_006321</name>
</gene>
<keyword evidence="1" id="KW-1133">Transmembrane helix</keyword>
<keyword evidence="1" id="KW-0472">Membrane</keyword>
<comment type="caution">
    <text evidence="2">The sequence shown here is derived from an EMBL/GenBank/DDBJ whole genome shotgun (WGS) entry which is preliminary data.</text>
</comment>
<evidence type="ECO:0008006" key="4">
    <source>
        <dbReference type="Google" id="ProtNLM"/>
    </source>
</evidence>
<evidence type="ECO:0000313" key="2">
    <source>
        <dbReference type="EMBL" id="KAG6287185.1"/>
    </source>
</evidence>
<name>A0A9P7QB45_9HYPO</name>
<reference evidence="2 3" key="1">
    <citation type="journal article" date="2020" name="bioRxiv">
        <title>Whole genome comparisons of ergot fungi reveals the divergence and evolution of species within the genus Claviceps are the result of varying mechanisms driving genome evolution and host range expansion.</title>
        <authorList>
            <person name="Wyka S.A."/>
            <person name="Mondo S.J."/>
            <person name="Liu M."/>
            <person name="Dettman J."/>
            <person name="Nalam V."/>
            <person name="Broders K.D."/>
        </authorList>
    </citation>
    <scope>NUCLEOTIDE SEQUENCE [LARGE SCALE GENOMIC DNA]</scope>
    <source>
        <strain evidence="2 3">Clav52</strain>
    </source>
</reference>
<dbReference type="EMBL" id="SRRH01000570">
    <property type="protein sequence ID" value="KAG6287185.1"/>
    <property type="molecule type" value="Genomic_DNA"/>
</dbReference>
<accession>A0A9P7QB45</accession>
<dbReference type="InterPro" id="IPR029044">
    <property type="entry name" value="Nucleotide-diphossugar_trans"/>
</dbReference>
<feature type="transmembrane region" description="Helical" evidence="1">
    <location>
        <begin position="12"/>
        <end position="33"/>
    </location>
</feature>
<dbReference type="PANTHER" id="PTHR11183">
    <property type="entry name" value="GLYCOGENIN SUBFAMILY MEMBER"/>
    <property type="match status" value="1"/>
</dbReference>
<proteinExistence type="predicted"/>
<dbReference type="AlphaFoldDB" id="A0A9P7QB45"/>
<protein>
    <recommendedName>
        <fullName evidence="4">Nucleotide-diphospho-sugar transferase</fullName>
    </recommendedName>
</protein>
<sequence>MHLLSTRRLSSVRIRALIPFLLISSILILYLLLPDNQPKLPPNASYGLLDDTRPTSRLAIATFLSAGDNTPVSASAFSSNAYLTATRTLLYQLLHGPDTRINASSSNIDVLVLVAPGVPLETRKQLSREGAVVIEAQPIPLQWWIRTGVTRWKDQFLKLRLLQQTQYNRLLFIDADTLLTARIDTLFAEREVISPAPTIHRYSKHDEVLPNQYMFAARSDNQFTGERDHPFPPLNTDVFSAGFWVAAPSQELFAYLLSVMGHYRRFDPHTMEQSLLNYAFRRGGPMPWRELHYQWSATWPSGKDVKGGVVSLHEKFWKTGPEELQVLWTRRREEMERFWGEVRFVLTRGCPTMNDGQKKGRNEVRFHPTRMCPRTNDPLACPDCLTVAISDTREKRLLLFYS</sequence>
<dbReference type="Proteomes" id="UP000707071">
    <property type="component" value="Unassembled WGS sequence"/>
</dbReference>
<dbReference type="SUPFAM" id="SSF53448">
    <property type="entry name" value="Nucleotide-diphospho-sugar transferases"/>
    <property type="match status" value="1"/>
</dbReference>
<dbReference type="Gene3D" id="3.90.550.10">
    <property type="entry name" value="Spore Coat Polysaccharide Biosynthesis Protein SpsA, Chain A"/>
    <property type="match status" value="1"/>
</dbReference>
<keyword evidence="1" id="KW-0812">Transmembrane</keyword>